<keyword evidence="5" id="KW-1185">Reference proteome</keyword>
<feature type="domain" description="VWFA" evidence="3">
    <location>
        <begin position="56"/>
        <end position="234"/>
    </location>
</feature>
<feature type="compositionally biased region" description="Basic residues" evidence="1">
    <location>
        <begin position="1"/>
        <end position="10"/>
    </location>
</feature>
<dbReference type="KEGG" id="moz:MoryE10_30800"/>
<keyword evidence="2" id="KW-0812">Transmembrane</keyword>
<sequence length="337" mass="36432">MPSLGRHHGTRSVPGGVPTRSVGTIKDPAYLLLAAALALAMAACLPLSLQLQRQVYSHLVVIDITRSMNVEDYRLGGRPVSRLEFVKAALRRSLSALPCGSRMGLGVFTDRRAALLFEPIEVCSGYAAIDGALAQLDWRMAWAADSRIADSLHDAMEQFQRLDASLVFVSDGQEAPPVNPRYRKTFDDVKGKLRGLIVGAGGLQPAPIPKFDEEGRRIGYYSEDDVPQRSTFGLSELPPEQIEGYHARNAPFGNAPAGGSEHLSALRESYLQQLAEAGGLGYRRLTDAESLQQALMQPQLAGRQSAATDLRPLPAGLALLALVLLYGVLPIVEAQRP</sequence>
<dbReference type="AlphaFoldDB" id="A0A8D4VSG4"/>
<accession>A0A8D4VSG4</accession>
<gene>
    <name evidence="4" type="ORF">MoryE10_30800</name>
</gene>
<feature type="region of interest" description="Disordered" evidence="1">
    <location>
        <begin position="1"/>
        <end position="20"/>
    </location>
</feature>
<feature type="transmembrane region" description="Helical" evidence="2">
    <location>
        <begin position="29"/>
        <end position="49"/>
    </location>
</feature>
<dbReference type="CDD" id="cd00198">
    <property type="entry name" value="vWFA"/>
    <property type="match status" value="1"/>
</dbReference>
<dbReference type="Pfam" id="PF13519">
    <property type="entry name" value="VWA_2"/>
    <property type="match status" value="1"/>
</dbReference>
<feature type="transmembrane region" description="Helical" evidence="2">
    <location>
        <begin position="313"/>
        <end position="332"/>
    </location>
</feature>
<evidence type="ECO:0000256" key="1">
    <source>
        <dbReference type="SAM" id="MobiDB-lite"/>
    </source>
</evidence>
<evidence type="ECO:0000313" key="5">
    <source>
        <dbReference type="Proteomes" id="UP000824988"/>
    </source>
</evidence>
<organism evidence="4 5">
    <name type="scientific">Methylogaea oryzae</name>
    <dbReference type="NCBI Taxonomy" id="1295382"/>
    <lineage>
        <taxon>Bacteria</taxon>
        <taxon>Pseudomonadati</taxon>
        <taxon>Pseudomonadota</taxon>
        <taxon>Gammaproteobacteria</taxon>
        <taxon>Methylococcales</taxon>
        <taxon>Methylococcaceae</taxon>
        <taxon>Methylogaea</taxon>
    </lineage>
</organism>
<dbReference type="SMART" id="SM00327">
    <property type="entry name" value="VWA"/>
    <property type="match status" value="1"/>
</dbReference>
<proteinExistence type="predicted"/>
<evidence type="ECO:0000259" key="3">
    <source>
        <dbReference type="SMART" id="SM00327"/>
    </source>
</evidence>
<evidence type="ECO:0000256" key="2">
    <source>
        <dbReference type="SAM" id="Phobius"/>
    </source>
</evidence>
<keyword evidence="2" id="KW-1133">Transmembrane helix</keyword>
<protein>
    <recommendedName>
        <fullName evidence="3">VWFA domain-containing protein</fullName>
    </recommendedName>
</protein>
<dbReference type="EMBL" id="AP019782">
    <property type="protein sequence ID" value="BBL72474.1"/>
    <property type="molecule type" value="Genomic_DNA"/>
</dbReference>
<keyword evidence="2" id="KW-0472">Membrane</keyword>
<evidence type="ECO:0000313" key="4">
    <source>
        <dbReference type="EMBL" id="BBL72474.1"/>
    </source>
</evidence>
<reference evidence="4" key="1">
    <citation type="submission" date="2019-06" db="EMBL/GenBank/DDBJ databases">
        <title>Complete genome sequence of Methylogaea oryzae strain JCM16910.</title>
        <authorList>
            <person name="Asakawa S."/>
        </authorList>
    </citation>
    <scope>NUCLEOTIDE SEQUENCE</scope>
    <source>
        <strain evidence="4">E10</strain>
    </source>
</reference>
<dbReference type="Proteomes" id="UP000824988">
    <property type="component" value="Chromosome"/>
</dbReference>
<name>A0A8D4VSG4_9GAMM</name>
<dbReference type="InterPro" id="IPR002035">
    <property type="entry name" value="VWF_A"/>
</dbReference>